<organism evidence="8 9">
    <name type="scientific">Clostridium gasigenes</name>
    <dbReference type="NCBI Taxonomy" id="94869"/>
    <lineage>
        <taxon>Bacteria</taxon>
        <taxon>Bacillati</taxon>
        <taxon>Bacillota</taxon>
        <taxon>Clostridia</taxon>
        <taxon>Eubacteriales</taxon>
        <taxon>Clostridiaceae</taxon>
        <taxon>Clostridium</taxon>
    </lineage>
</organism>
<dbReference type="PANTHER" id="PTHR43297:SF2">
    <property type="entry name" value="DIPEPTIDE TRANSPORT ATP-BINDING PROTEIN DPPD"/>
    <property type="match status" value="1"/>
</dbReference>
<dbReference type="InterPro" id="IPR003593">
    <property type="entry name" value="AAA+_ATPase"/>
</dbReference>
<dbReference type="RefSeq" id="WP_175490726.1">
    <property type="nucleotide sequence ID" value="NZ_FNJM01000001.1"/>
</dbReference>
<dbReference type="Pfam" id="PF08352">
    <property type="entry name" value="oligo_HPY"/>
    <property type="match status" value="1"/>
</dbReference>
<dbReference type="Gene3D" id="3.40.50.300">
    <property type="entry name" value="P-loop containing nucleotide triphosphate hydrolases"/>
    <property type="match status" value="1"/>
</dbReference>
<dbReference type="NCBIfam" id="TIGR01727">
    <property type="entry name" value="oligo_HPY"/>
    <property type="match status" value="1"/>
</dbReference>
<dbReference type="SUPFAM" id="SSF52540">
    <property type="entry name" value="P-loop containing nucleoside triphosphate hydrolases"/>
    <property type="match status" value="1"/>
</dbReference>
<gene>
    <name evidence="8" type="ORF">SAMN04488529_101223</name>
</gene>
<dbReference type="SMART" id="SM00382">
    <property type="entry name" value="AAA"/>
    <property type="match status" value="1"/>
</dbReference>
<keyword evidence="9" id="KW-1185">Reference proteome</keyword>
<dbReference type="PROSITE" id="PS50893">
    <property type="entry name" value="ABC_TRANSPORTER_2"/>
    <property type="match status" value="1"/>
</dbReference>
<comment type="subcellular location">
    <subcellularLocation>
        <location evidence="1">Cell membrane</location>
        <topology evidence="1">Peripheral membrane protein</topology>
    </subcellularLocation>
</comment>
<evidence type="ECO:0000256" key="1">
    <source>
        <dbReference type="ARBA" id="ARBA00004202"/>
    </source>
</evidence>
<dbReference type="GO" id="GO:0016887">
    <property type="term" value="F:ATP hydrolysis activity"/>
    <property type="evidence" value="ECO:0007669"/>
    <property type="project" value="InterPro"/>
</dbReference>
<comment type="similarity">
    <text evidence="2">Belongs to the ABC transporter superfamily.</text>
</comment>
<dbReference type="InterPro" id="IPR003439">
    <property type="entry name" value="ABC_transporter-like_ATP-bd"/>
</dbReference>
<dbReference type="GO" id="GO:0005886">
    <property type="term" value="C:plasma membrane"/>
    <property type="evidence" value="ECO:0007669"/>
    <property type="project" value="UniProtKB-SubCell"/>
</dbReference>
<name>A0A1H0LWS0_9CLOT</name>
<accession>A0A1H0LWS0</accession>
<dbReference type="GO" id="GO:0005524">
    <property type="term" value="F:ATP binding"/>
    <property type="evidence" value="ECO:0007669"/>
    <property type="project" value="UniProtKB-KW"/>
</dbReference>
<evidence type="ECO:0000256" key="2">
    <source>
        <dbReference type="ARBA" id="ARBA00005417"/>
    </source>
</evidence>
<evidence type="ECO:0000256" key="7">
    <source>
        <dbReference type="ARBA" id="ARBA00023136"/>
    </source>
</evidence>
<dbReference type="EMBL" id="FNJM01000001">
    <property type="protein sequence ID" value="SDO72491.1"/>
    <property type="molecule type" value="Genomic_DNA"/>
</dbReference>
<evidence type="ECO:0000313" key="8">
    <source>
        <dbReference type="EMBL" id="SDO72491.1"/>
    </source>
</evidence>
<dbReference type="PROSITE" id="PS00211">
    <property type="entry name" value="ABC_TRANSPORTER_1"/>
    <property type="match status" value="1"/>
</dbReference>
<dbReference type="CDD" id="cd03257">
    <property type="entry name" value="ABC_NikE_OppD_transporters"/>
    <property type="match status" value="1"/>
</dbReference>
<dbReference type="GO" id="GO:0015833">
    <property type="term" value="P:peptide transport"/>
    <property type="evidence" value="ECO:0007669"/>
    <property type="project" value="InterPro"/>
</dbReference>
<sequence length="332" mass="37042">MININSLLEIKDLVVNFKTEDGEIQSVRKVSLDLKKGETLAIVGESGCGKTVLCRSIMRILPSSAYIKSGEILLDNDDISKCSQKKMEKIRGHYISMIFQNPMTALNPTISVGKQIVEAIRTHEKISKADKKKKAIEFMELVGIEDAEIRFKQYPHQFSGGMRQRIVIAIALACKPKILIADEPTTALDVTVQSQILDLLKDIQKKTGVSIIFITHDLGVVAKIADRIAIMYAGKIVEIGRSEEIFFNGKNPYTKALIASLPSLDKEKEFLYSIPGMPPNLLNPPKGDAFAIRNESPLKIDFKEEPPMFKISETHSAATWLLHPKALELRIK</sequence>
<dbReference type="PANTHER" id="PTHR43297">
    <property type="entry name" value="OLIGOPEPTIDE TRANSPORT ATP-BINDING PROTEIN APPD"/>
    <property type="match status" value="1"/>
</dbReference>
<dbReference type="AlphaFoldDB" id="A0A1H0LWS0"/>
<keyword evidence="4" id="KW-1003">Cell membrane</keyword>
<evidence type="ECO:0000256" key="3">
    <source>
        <dbReference type="ARBA" id="ARBA00022448"/>
    </source>
</evidence>
<keyword evidence="6 8" id="KW-0067">ATP-binding</keyword>
<dbReference type="InterPro" id="IPR013563">
    <property type="entry name" value="Oligopep_ABC_C"/>
</dbReference>
<dbReference type="InterPro" id="IPR027417">
    <property type="entry name" value="P-loop_NTPase"/>
</dbReference>
<dbReference type="STRING" id="94869.SAMN04488529_101223"/>
<evidence type="ECO:0000256" key="6">
    <source>
        <dbReference type="ARBA" id="ARBA00022840"/>
    </source>
</evidence>
<dbReference type="InterPro" id="IPR017871">
    <property type="entry name" value="ABC_transporter-like_CS"/>
</dbReference>
<evidence type="ECO:0000256" key="5">
    <source>
        <dbReference type="ARBA" id="ARBA00022741"/>
    </source>
</evidence>
<evidence type="ECO:0000256" key="4">
    <source>
        <dbReference type="ARBA" id="ARBA00022475"/>
    </source>
</evidence>
<keyword evidence="7" id="KW-0472">Membrane</keyword>
<dbReference type="Pfam" id="PF00005">
    <property type="entry name" value="ABC_tran"/>
    <property type="match status" value="1"/>
</dbReference>
<keyword evidence="5" id="KW-0547">Nucleotide-binding</keyword>
<dbReference type="InterPro" id="IPR050388">
    <property type="entry name" value="ABC_Ni/Peptide_Import"/>
</dbReference>
<keyword evidence="3" id="KW-0813">Transport</keyword>
<dbReference type="Proteomes" id="UP000198597">
    <property type="component" value="Unassembled WGS sequence"/>
</dbReference>
<evidence type="ECO:0000313" key="9">
    <source>
        <dbReference type="Proteomes" id="UP000198597"/>
    </source>
</evidence>
<dbReference type="FunFam" id="3.40.50.300:FF:000016">
    <property type="entry name" value="Oligopeptide ABC transporter ATP-binding component"/>
    <property type="match status" value="1"/>
</dbReference>
<proteinExistence type="inferred from homology"/>
<reference evidence="8 9" key="1">
    <citation type="submission" date="2016-10" db="EMBL/GenBank/DDBJ databases">
        <authorList>
            <person name="de Groot N.N."/>
        </authorList>
    </citation>
    <scope>NUCLEOTIDE SEQUENCE [LARGE SCALE GENOMIC DNA]</scope>
    <source>
        <strain evidence="8 9">DSM 12272</strain>
    </source>
</reference>
<protein>
    <submittedName>
        <fullName evidence="8">Oligopeptide transport system ATP-binding protein</fullName>
    </submittedName>
</protein>